<evidence type="ECO:0000313" key="1">
    <source>
        <dbReference type="EMBL" id="KAK0043550.1"/>
    </source>
</evidence>
<dbReference type="AlphaFoldDB" id="A0AAD8EXG2"/>
<keyword evidence="2" id="KW-1185">Reference proteome</keyword>
<reference evidence="1" key="2">
    <citation type="submission" date="2023-04" db="EMBL/GenBank/DDBJ databases">
        <authorList>
            <person name="Bu L."/>
            <person name="Lu L."/>
            <person name="Laidemitt M.R."/>
            <person name="Zhang S.M."/>
            <person name="Mutuku M."/>
            <person name="Mkoji G."/>
            <person name="Steinauer M."/>
            <person name="Loker E.S."/>
        </authorList>
    </citation>
    <scope>NUCLEOTIDE SEQUENCE</scope>
    <source>
        <strain evidence="1">KasaAsao</strain>
        <tissue evidence="1">Whole Snail</tissue>
    </source>
</reference>
<evidence type="ECO:0000313" key="2">
    <source>
        <dbReference type="Proteomes" id="UP001233172"/>
    </source>
</evidence>
<accession>A0AAD8EXG2</accession>
<sequence>MDTGKYHCARSRLSKTTHFAYLLLDQYKNQDTAARPQTPFTPAVPVVFRTPPRNSATCGCRSFRMWTFEAVLVFCGYVHFVSVVKSRCGRCG</sequence>
<proteinExistence type="predicted"/>
<name>A0AAD8EXG2_BIOPF</name>
<gene>
    <name evidence="1" type="ORF">Bpfe_027016</name>
</gene>
<dbReference type="EMBL" id="JASAOG010000214">
    <property type="protein sequence ID" value="KAK0043550.1"/>
    <property type="molecule type" value="Genomic_DNA"/>
</dbReference>
<organism evidence="1 2">
    <name type="scientific">Biomphalaria pfeifferi</name>
    <name type="common">Bloodfluke planorb</name>
    <name type="synonym">Freshwater snail</name>
    <dbReference type="NCBI Taxonomy" id="112525"/>
    <lineage>
        <taxon>Eukaryota</taxon>
        <taxon>Metazoa</taxon>
        <taxon>Spiralia</taxon>
        <taxon>Lophotrochozoa</taxon>
        <taxon>Mollusca</taxon>
        <taxon>Gastropoda</taxon>
        <taxon>Heterobranchia</taxon>
        <taxon>Euthyneura</taxon>
        <taxon>Panpulmonata</taxon>
        <taxon>Hygrophila</taxon>
        <taxon>Lymnaeoidea</taxon>
        <taxon>Planorbidae</taxon>
        <taxon>Biomphalaria</taxon>
    </lineage>
</organism>
<reference evidence="1" key="1">
    <citation type="journal article" date="2023" name="PLoS Negl. Trop. Dis.">
        <title>A genome sequence for Biomphalaria pfeifferi, the major vector snail for the human-infecting parasite Schistosoma mansoni.</title>
        <authorList>
            <person name="Bu L."/>
            <person name="Lu L."/>
            <person name="Laidemitt M.R."/>
            <person name="Zhang S.M."/>
            <person name="Mutuku M."/>
            <person name="Mkoji G."/>
            <person name="Steinauer M."/>
            <person name="Loker E.S."/>
        </authorList>
    </citation>
    <scope>NUCLEOTIDE SEQUENCE</scope>
    <source>
        <strain evidence="1">KasaAsao</strain>
    </source>
</reference>
<dbReference type="Proteomes" id="UP001233172">
    <property type="component" value="Unassembled WGS sequence"/>
</dbReference>
<protein>
    <submittedName>
        <fullName evidence="1">Uncharacterized protein</fullName>
    </submittedName>
</protein>
<comment type="caution">
    <text evidence="1">The sequence shown here is derived from an EMBL/GenBank/DDBJ whole genome shotgun (WGS) entry which is preliminary data.</text>
</comment>